<reference evidence="2" key="2">
    <citation type="submission" date="2025-09" db="UniProtKB">
        <authorList>
            <consortium name="Ensembl"/>
        </authorList>
    </citation>
    <scope>IDENTIFICATION</scope>
</reference>
<dbReference type="SUPFAM" id="SSF109640">
    <property type="entry name" value="KRAB domain (Kruppel-associated box)"/>
    <property type="match status" value="1"/>
</dbReference>
<sequence length="88" mass="10773">MLVLLTFRDIAIDFTEEEWECLQPAQKNLYKDVMLENYRNFAFLGKFNFPLKFLINNYYLIYFCCIFWELLNKNEFQICGQHDLLQIL</sequence>
<dbReference type="CDD" id="cd07765">
    <property type="entry name" value="KRAB_A-box"/>
    <property type="match status" value="1"/>
</dbReference>
<dbReference type="Pfam" id="PF01352">
    <property type="entry name" value="KRAB"/>
    <property type="match status" value="1"/>
</dbReference>
<dbReference type="PANTHER" id="PTHR23232:SF163">
    <property type="entry name" value="ZINC FINGER PROTEIN 589"/>
    <property type="match status" value="1"/>
</dbReference>
<feature type="domain" description="KRAB" evidence="1">
    <location>
        <begin position="5"/>
        <end position="88"/>
    </location>
</feature>
<dbReference type="InterPro" id="IPR036051">
    <property type="entry name" value="KRAB_dom_sf"/>
</dbReference>
<name>A0A8C5YWG9_MARMA</name>
<dbReference type="Proteomes" id="UP000694407">
    <property type="component" value="Unplaced"/>
</dbReference>
<dbReference type="Gene3D" id="6.10.140.140">
    <property type="match status" value="1"/>
</dbReference>
<dbReference type="Ensembl" id="ENSMMMT00000005668.1">
    <property type="protein sequence ID" value="ENSMMMP00000004980.1"/>
    <property type="gene ID" value="ENSMMMG00000004540.1"/>
</dbReference>
<reference evidence="2" key="1">
    <citation type="submission" date="2025-08" db="UniProtKB">
        <authorList>
            <consortium name="Ensembl"/>
        </authorList>
    </citation>
    <scope>IDENTIFICATION</scope>
</reference>
<evidence type="ECO:0000313" key="3">
    <source>
        <dbReference type="Proteomes" id="UP000694407"/>
    </source>
</evidence>
<organism evidence="2 3">
    <name type="scientific">Marmota marmota marmota</name>
    <name type="common">Alpine marmot</name>
    <dbReference type="NCBI Taxonomy" id="9994"/>
    <lineage>
        <taxon>Eukaryota</taxon>
        <taxon>Metazoa</taxon>
        <taxon>Chordata</taxon>
        <taxon>Craniata</taxon>
        <taxon>Vertebrata</taxon>
        <taxon>Euteleostomi</taxon>
        <taxon>Mammalia</taxon>
        <taxon>Eutheria</taxon>
        <taxon>Euarchontoglires</taxon>
        <taxon>Glires</taxon>
        <taxon>Rodentia</taxon>
        <taxon>Sciuromorpha</taxon>
        <taxon>Sciuridae</taxon>
        <taxon>Xerinae</taxon>
        <taxon>Marmotini</taxon>
        <taxon>Marmota</taxon>
    </lineage>
</organism>
<dbReference type="SMART" id="SM00349">
    <property type="entry name" value="KRAB"/>
    <property type="match status" value="1"/>
</dbReference>
<dbReference type="GeneTree" id="ENSGT01150000286936"/>
<dbReference type="PROSITE" id="PS50805">
    <property type="entry name" value="KRAB"/>
    <property type="match status" value="1"/>
</dbReference>
<dbReference type="PANTHER" id="PTHR23232">
    <property type="entry name" value="KRAB DOMAIN C2H2 ZINC FINGER"/>
    <property type="match status" value="1"/>
</dbReference>
<accession>A0A8C5YWG9</accession>
<proteinExistence type="predicted"/>
<protein>
    <recommendedName>
        <fullName evidence="1">KRAB domain-containing protein</fullName>
    </recommendedName>
</protein>
<evidence type="ECO:0000313" key="2">
    <source>
        <dbReference type="Ensembl" id="ENSMMMP00000004980.1"/>
    </source>
</evidence>
<dbReference type="InterPro" id="IPR001909">
    <property type="entry name" value="KRAB"/>
</dbReference>
<dbReference type="AlphaFoldDB" id="A0A8C5YWG9"/>
<dbReference type="InterPro" id="IPR050169">
    <property type="entry name" value="Krueppel_C2H2_ZnF"/>
</dbReference>
<evidence type="ECO:0000259" key="1">
    <source>
        <dbReference type="PROSITE" id="PS50805"/>
    </source>
</evidence>
<keyword evidence="3" id="KW-1185">Reference proteome</keyword>
<dbReference type="GO" id="GO:0006355">
    <property type="term" value="P:regulation of DNA-templated transcription"/>
    <property type="evidence" value="ECO:0007669"/>
    <property type="project" value="InterPro"/>
</dbReference>